<dbReference type="Proteomes" id="UP000502533">
    <property type="component" value="Chromosome"/>
</dbReference>
<organism evidence="1 2">
    <name type="scientific">Komagataeibacter rhaeticus</name>
    <dbReference type="NCBI Taxonomy" id="215221"/>
    <lineage>
        <taxon>Bacteria</taxon>
        <taxon>Pseudomonadati</taxon>
        <taxon>Pseudomonadota</taxon>
        <taxon>Alphaproteobacteria</taxon>
        <taxon>Acetobacterales</taxon>
        <taxon>Acetobacteraceae</taxon>
        <taxon>Komagataeibacter</taxon>
    </lineage>
</organism>
<dbReference type="SUPFAM" id="SSF48371">
    <property type="entry name" value="ARM repeat"/>
    <property type="match status" value="1"/>
</dbReference>
<dbReference type="RefSeq" id="WP_007399377.1">
    <property type="nucleotide sequence ID" value="NZ_CP050139.1"/>
</dbReference>
<dbReference type="KEGG" id="kre:GWK63_15680"/>
<keyword evidence="2" id="KW-1185">Reference proteome</keyword>
<dbReference type="AlphaFoldDB" id="A0A858JHW3"/>
<dbReference type="PROSITE" id="PS50077">
    <property type="entry name" value="HEAT_REPEAT"/>
    <property type="match status" value="1"/>
</dbReference>
<name>A0A858JHW3_9PROT</name>
<accession>A0A858JHW3</accession>
<proteinExistence type="predicted"/>
<dbReference type="EMBL" id="CP050139">
    <property type="protein sequence ID" value="QIP36695.1"/>
    <property type="molecule type" value="Genomic_DNA"/>
</dbReference>
<evidence type="ECO:0000313" key="1">
    <source>
        <dbReference type="EMBL" id="QIP36695.1"/>
    </source>
</evidence>
<gene>
    <name evidence="1" type="ORF">GWK63_15680</name>
</gene>
<evidence type="ECO:0000313" key="2">
    <source>
        <dbReference type="Proteomes" id="UP000502533"/>
    </source>
</evidence>
<dbReference type="InterPro" id="IPR021133">
    <property type="entry name" value="HEAT_type_2"/>
</dbReference>
<dbReference type="GeneID" id="85023604"/>
<reference evidence="1 2" key="1">
    <citation type="submission" date="2020-03" db="EMBL/GenBank/DDBJ databases">
        <title>Isolation of cellulose-producing strains, genome characterization and application of the synthesized cellulose films as an economical and sustainable material for piezoelectric sensor construction.</title>
        <authorList>
            <person name="Mangayil R.K."/>
        </authorList>
    </citation>
    <scope>NUCLEOTIDE SEQUENCE [LARGE SCALE GENOMIC DNA]</scope>
    <source>
        <strain evidence="1 2">ENS 9a1a</strain>
    </source>
</reference>
<dbReference type="InterPro" id="IPR016024">
    <property type="entry name" value="ARM-type_fold"/>
</dbReference>
<protein>
    <recommendedName>
        <fullName evidence="3">HEAT repeat protein</fullName>
    </recommendedName>
</protein>
<evidence type="ECO:0008006" key="3">
    <source>
        <dbReference type="Google" id="ProtNLM"/>
    </source>
</evidence>
<sequence>MASRFAEERPEIVDRINEILQDEEPAVRLQAARNLQVICKAAPDQMWSIGECIAASETDEEVLTAYLAHALRRFSHAEPERCERILILAKERLSEFSDKGGSGGRLQKCLGGWAAQLHAKQGRPIARVWLGEWATDPQRFQDALNAYTSCLRGAFFSRYAADSEQGNRGGMCDRAQEGLKTILVPALAVSATERAILMSAATHEEKVAAGKRYGAAEHVINHAMNQLYFGAGAQNDDKEEGVSNPDTKSRFLADYAEILGLFQQSREPRTLHHLIKLYDHLIPGNPVAVFSAIHSLLTGVGAEEGYHFESLGNSAVVKVAKRYIADYRGVFEDTKRPAMLVDILQLFSEIGWPDALRLLYDLPDILR</sequence>